<dbReference type="GO" id="GO:0003824">
    <property type="term" value="F:catalytic activity"/>
    <property type="evidence" value="ECO:0007669"/>
    <property type="project" value="InterPro"/>
</dbReference>
<dbReference type="GO" id="GO:0030151">
    <property type="term" value="F:molybdenum ion binding"/>
    <property type="evidence" value="ECO:0007669"/>
    <property type="project" value="InterPro"/>
</dbReference>
<sequence length="716" mass="80084">MAGSGRGPGEELLSFQAFQSRSPLGARYGARDSWQRDFRRLRGITYLDHAGATLFADSLLKGFMDDLRENIYGNPHSQNISSKLTYDTIEHVRYRILQHFNTTAEDYTVIFTSGSTAALKLIYFGGGTAAAYLAGEDFYSPRQSVAERFEDGTVSFLDIIALKHGFDALERLTGGMENIKQHTFALAHYTYTVLSTLKYTNGAPVVYIYSDTDFSNPDVQGPIINFNVLDENGDIIGYSQVDKMASLYNIHVRTGCFCNTGACQQHLGISNEDIKRNLQAGHMCGDDIDIIDGRPTGSVRISFGYMSTFEDAQNFLKFIIATQLSKADMKFPFQPTPTKTVTESEESPMQNDQTSCHNADVLSMKTIIADSGPWNNSSAMLKTTRWQPPETELERTRAAVSEQAVPVHSSSNKPIIVTNICLYPIKSCSAFEVTQWPVGNQGLLYDRNWMLVNQNGVCITQKQEPRLCLIHPSIDLKQKIMVIKTEGMDPIAIPLEENLEKETQICQSKVCAHRVQTYDCGERIADWFSEFLGRQCHLIRQSSDFKGNATQKHVKGQAPSATLSLSLVNEAQYLLINTASILYLKEQIIARLEEPLETEQMIQRFRANIVINTVEPFEEEEWAEISIGALHFQVVGLCNRCQIICIDQKSGERNKEFLQSLSNARGRKTHFGIYLMNQSSCSSSSYILSVGSPVFPMLKESTKIQCPPSNEEKASG</sequence>
<reference evidence="3 4" key="1">
    <citation type="journal article" date="2012" name="Genome Biol.">
        <title>Sequencing three crocodilian genomes to illuminate the evolution of archosaurs and amniotes.</title>
        <authorList>
            <person name="St John J.A."/>
            <person name="Braun E.L."/>
            <person name="Isberg S.R."/>
            <person name="Miles L.G."/>
            <person name="Chong A.Y."/>
            <person name="Gongora J."/>
            <person name="Dalzell P."/>
            <person name="Moran C."/>
            <person name="Bed'hom B."/>
            <person name="Abzhanov A."/>
            <person name="Burgess S.C."/>
            <person name="Cooksey A.M."/>
            <person name="Castoe T.A."/>
            <person name="Crawford N.G."/>
            <person name="Densmore L.D."/>
            <person name="Drew J.C."/>
            <person name="Edwards S.V."/>
            <person name="Faircloth B.C."/>
            <person name="Fujita M.K."/>
            <person name="Greenwold M.J."/>
            <person name="Hoffmann F.G."/>
            <person name="Howard J.M."/>
            <person name="Iguchi T."/>
            <person name="Janes D.E."/>
            <person name="Khan S.Y."/>
            <person name="Kohno S."/>
            <person name="de Koning A.J."/>
            <person name="Lance S.L."/>
            <person name="McCarthy F.M."/>
            <person name="McCormack J.E."/>
            <person name="Merchant M.E."/>
            <person name="Peterson D.G."/>
            <person name="Pollock D.D."/>
            <person name="Pourmand N."/>
            <person name="Raney B.J."/>
            <person name="Roessler K.A."/>
            <person name="Sanford J.R."/>
            <person name="Sawyer R.H."/>
            <person name="Schmidt C.J."/>
            <person name="Triplett E.W."/>
            <person name="Tuberville T.D."/>
            <person name="Venegas-Anaya M."/>
            <person name="Howard J.T."/>
            <person name="Jarvis E.D."/>
            <person name="Guillette L.J.Jr."/>
            <person name="Glenn T.C."/>
            <person name="Green R.E."/>
            <person name="Ray D.A."/>
        </authorList>
    </citation>
    <scope>NUCLEOTIDE SEQUENCE [LARGE SCALE GENOMIC DNA]</scope>
    <source>
        <strain evidence="3">KSC_2009_1</strain>
    </source>
</reference>
<dbReference type="Pfam" id="PF03476">
    <property type="entry name" value="MOSC_N"/>
    <property type="match status" value="1"/>
</dbReference>
<evidence type="ECO:0000313" key="3">
    <source>
        <dbReference type="EMBL" id="KYO48488.1"/>
    </source>
</evidence>
<protein>
    <submittedName>
        <fullName evidence="3">Molybdenum cofactor sulfurase</fullName>
    </submittedName>
</protein>
<dbReference type="Gene3D" id="3.40.640.10">
    <property type="entry name" value="Type I PLP-dependent aspartate aminotransferase-like (Major domain)"/>
    <property type="match status" value="1"/>
</dbReference>
<dbReference type="SUPFAM" id="SSF53383">
    <property type="entry name" value="PLP-dependent transferases"/>
    <property type="match status" value="2"/>
</dbReference>
<dbReference type="PANTHER" id="PTHR14237:SF19">
    <property type="entry name" value="MITOCHONDRIAL AMIDOXIME REDUCING COMPONENT 1"/>
    <property type="match status" value="1"/>
</dbReference>
<dbReference type="AlphaFoldDB" id="A0A151PHJ9"/>
<dbReference type="GO" id="GO:0030170">
    <property type="term" value="F:pyridoxal phosphate binding"/>
    <property type="evidence" value="ECO:0007669"/>
    <property type="project" value="InterPro"/>
</dbReference>
<dbReference type="GO" id="GO:0006777">
    <property type="term" value="P:Mo-molybdopterin cofactor biosynthetic process"/>
    <property type="evidence" value="ECO:0007669"/>
    <property type="project" value="UniProtKB-KW"/>
</dbReference>
<keyword evidence="4" id="KW-1185">Reference proteome</keyword>
<dbReference type="InterPro" id="IPR000192">
    <property type="entry name" value="Aminotrans_V_dom"/>
</dbReference>
<dbReference type="InterPro" id="IPR015421">
    <property type="entry name" value="PyrdxlP-dep_Trfase_major"/>
</dbReference>
<gene>
    <name evidence="3" type="primary">MOCOS</name>
    <name evidence="3" type="ORF">Y1Q_0022677</name>
</gene>
<dbReference type="EMBL" id="AKHW03000190">
    <property type="protein sequence ID" value="KYO48488.1"/>
    <property type="molecule type" value="Genomic_DNA"/>
</dbReference>
<name>A0A151PHJ9_ALLMI</name>
<keyword evidence="1" id="KW-0501">Molybdenum cofactor biosynthesis</keyword>
<dbReference type="PROSITE" id="PS51340">
    <property type="entry name" value="MOSC"/>
    <property type="match status" value="1"/>
</dbReference>
<dbReference type="Gene3D" id="3.90.1150.10">
    <property type="entry name" value="Aspartate Aminotransferase, domain 1"/>
    <property type="match status" value="1"/>
</dbReference>
<dbReference type="InterPro" id="IPR011037">
    <property type="entry name" value="Pyrv_Knase-like_insert_dom_sf"/>
</dbReference>
<dbReference type="PANTHER" id="PTHR14237">
    <property type="entry name" value="MOLYBDOPTERIN COFACTOR SULFURASE MOSC"/>
    <property type="match status" value="1"/>
</dbReference>
<dbReference type="Pfam" id="PF00266">
    <property type="entry name" value="Aminotran_5"/>
    <property type="match status" value="2"/>
</dbReference>
<feature type="domain" description="MOSC" evidence="2">
    <location>
        <begin position="539"/>
        <end position="697"/>
    </location>
</feature>
<dbReference type="InterPro" id="IPR005302">
    <property type="entry name" value="MoCF_Sase_C"/>
</dbReference>
<dbReference type="SUPFAM" id="SSF50800">
    <property type="entry name" value="PK beta-barrel domain-like"/>
    <property type="match status" value="1"/>
</dbReference>
<dbReference type="InterPro" id="IPR015424">
    <property type="entry name" value="PyrdxlP-dep_Trfase"/>
</dbReference>
<organism evidence="3 4">
    <name type="scientific">Alligator mississippiensis</name>
    <name type="common">American alligator</name>
    <dbReference type="NCBI Taxonomy" id="8496"/>
    <lineage>
        <taxon>Eukaryota</taxon>
        <taxon>Metazoa</taxon>
        <taxon>Chordata</taxon>
        <taxon>Craniata</taxon>
        <taxon>Vertebrata</taxon>
        <taxon>Euteleostomi</taxon>
        <taxon>Archelosauria</taxon>
        <taxon>Archosauria</taxon>
        <taxon>Crocodylia</taxon>
        <taxon>Alligatoridae</taxon>
        <taxon>Alligatorinae</taxon>
        <taxon>Alligator</taxon>
    </lineage>
</organism>
<evidence type="ECO:0000256" key="1">
    <source>
        <dbReference type="ARBA" id="ARBA00023150"/>
    </source>
</evidence>
<dbReference type="SUPFAM" id="SSF141673">
    <property type="entry name" value="MOSC N-terminal domain-like"/>
    <property type="match status" value="1"/>
</dbReference>
<dbReference type="InterPro" id="IPR015422">
    <property type="entry name" value="PyrdxlP-dep_Trfase_small"/>
</dbReference>
<dbReference type="InterPro" id="IPR005303">
    <property type="entry name" value="MOCOS_middle"/>
</dbReference>
<evidence type="ECO:0000259" key="2">
    <source>
        <dbReference type="PROSITE" id="PS51340"/>
    </source>
</evidence>
<dbReference type="Pfam" id="PF03473">
    <property type="entry name" value="MOSC"/>
    <property type="match status" value="1"/>
</dbReference>
<dbReference type="STRING" id="8496.A0A151PHJ9"/>
<dbReference type="Proteomes" id="UP000050525">
    <property type="component" value="Unassembled WGS sequence"/>
</dbReference>
<comment type="caution">
    <text evidence="3">The sequence shown here is derived from an EMBL/GenBank/DDBJ whole genome shotgun (WGS) entry which is preliminary data.</text>
</comment>
<dbReference type="eggNOG" id="KOG2142">
    <property type="taxonomic scope" value="Eukaryota"/>
</dbReference>
<evidence type="ECO:0000313" key="4">
    <source>
        <dbReference type="Proteomes" id="UP000050525"/>
    </source>
</evidence>
<accession>A0A151PHJ9</accession>
<proteinExistence type="predicted"/>